<evidence type="ECO:0000313" key="2">
    <source>
        <dbReference type="Proteomes" id="UP000789901"/>
    </source>
</evidence>
<dbReference type="EMBL" id="CAJVQB010043237">
    <property type="protein sequence ID" value="CAG8831025.1"/>
    <property type="molecule type" value="Genomic_DNA"/>
</dbReference>
<feature type="non-terminal residue" evidence="1">
    <location>
        <position position="1"/>
    </location>
</feature>
<feature type="non-terminal residue" evidence="1">
    <location>
        <position position="105"/>
    </location>
</feature>
<proteinExistence type="predicted"/>
<gene>
    <name evidence="1" type="ORF">GMARGA_LOCUS30533</name>
</gene>
<accession>A0ABN7WFZ4</accession>
<protein>
    <submittedName>
        <fullName evidence="1">9031_t:CDS:1</fullName>
    </submittedName>
</protein>
<reference evidence="1 2" key="1">
    <citation type="submission" date="2021-06" db="EMBL/GenBank/DDBJ databases">
        <authorList>
            <person name="Kallberg Y."/>
            <person name="Tangrot J."/>
            <person name="Rosling A."/>
        </authorList>
    </citation>
    <scope>NUCLEOTIDE SEQUENCE [LARGE SCALE GENOMIC DNA]</scope>
    <source>
        <strain evidence="1 2">120-4 pot B 10/14</strain>
    </source>
</reference>
<organism evidence="1 2">
    <name type="scientific">Gigaspora margarita</name>
    <dbReference type="NCBI Taxonomy" id="4874"/>
    <lineage>
        <taxon>Eukaryota</taxon>
        <taxon>Fungi</taxon>
        <taxon>Fungi incertae sedis</taxon>
        <taxon>Mucoromycota</taxon>
        <taxon>Glomeromycotina</taxon>
        <taxon>Glomeromycetes</taxon>
        <taxon>Diversisporales</taxon>
        <taxon>Gigasporaceae</taxon>
        <taxon>Gigaspora</taxon>
    </lineage>
</organism>
<evidence type="ECO:0000313" key="1">
    <source>
        <dbReference type="EMBL" id="CAG8831025.1"/>
    </source>
</evidence>
<comment type="caution">
    <text evidence="1">The sequence shown here is derived from an EMBL/GenBank/DDBJ whole genome shotgun (WGS) entry which is preliminary data.</text>
</comment>
<keyword evidence="2" id="KW-1185">Reference proteome</keyword>
<sequence>ASVFSQPQPIVPHNISQPQQKPYNLVLNNNLYILNTQNYIWVNTFDASNIYETNSYIGIGCTEINGIADSNGKCYFFEAQDGLILIYGGMSLSNTQAQPDVATLN</sequence>
<name>A0ABN7WFZ4_GIGMA</name>
<dbReference type="Proteomes" id="UP000789901">
    <property type="component" value="Unassembled WGS sequence"/>
</dbReference>